<proteinExistence type="predicted"/>
<dbReference type="OrthoDB" id="100830at2157"/>
<dbReference type="GeneID" id="33320155"/>
<feature type="transmembrane region" description="Helical" evidence="1">
    <location>
        <begin position="233"/>
        <end position="256"/>
    </location>
</feature>
<evidence type="ECO:0000256" key="1">
    <source>
        <dbReference type="SAM" id="Phobius"/>
    </source>
</evidence>
<dbReference type="Proteomes" id="UP000250179">
    <property type="component" value="Chromosome"/>
</dbReference>
<evidence type="ECO:0000313" key="3">
    <source>
        <dbReference type="Proteomes" id="UP000250179"/>
    </source>
</evidence>
<organism evidence="2 3">
    <name type="scientific">Thermococcus profundus</name>
    <dbReference type="NCBI Taxonomy" id="49899"/>
    <lineage>
        <taxon>Archaea</taxon>
        <taxon>Methanobacteriati</taxon>
        <taxon>Methanobacteriota</taxon>
        <taxon>Thermococci</taxon>
        <taxon>Thermococcales</taxon>
        <taxon>Thermococcaceae</taxon>
        <taxon>Thermococcus</taxon>
    </lineage>
</organism>
<keyword evidence="1" id="KW-1133">Transmembrane helix</keyword>
<dbReference type="EMBL" id="CP014862">
    <property type="protein sequence ID" value="ASJ03027.1"/>
    <property type="molecule type" value="Genomic_DNA"/>
</dbReference>
<reference evidence="2 3" key="1">
    <citation type="submission" date="2016-03" db="EMBL/GenBank/DDBJ databases">
        <title>Complete genome sequence of Thermococcus profundus strain DT5432.</title>
        <authorList>
            <person name="Oger P.M."/>
        </authorList>
    </citation>
    <scope>NUCLEOTIDE SEQUENCE [LARGE SCALE GENOMIC DNA]</scope>
    <source>
        <strain evidence="2 3">DT 5432</strain>
    </source>
</reference>
<keyword evidence="1" id="KW-0812">Transmembrane</keyword>
<accession>A0A2Z2M9L4</accession>
<keyword evidence="1" id="KW-0472">Membrane</keyword>
<protein>
    <submittedName>
        <fullName evidence="2">Uncharacterized protein</fullName>
    </submittedName>
</protein>
<evidence type="ECO:0000313" key="2">
    <source>
        <dbReference type="EMBL" id="ASJ03027.1"/>
    </source>
</evidence>
<sequence length="260" mass="28969">MRGRAYKTVALLLIIFGILVNFVPAASYYFGTYSHVPHKGVITNGSSLDYYMLIGPFPDNKSGQLFNLGLVINPTYRGNDEYEVGYDVYNLSGRKGGLNPNLLPKFPFYASGGVHEVGEYHKAVQANDDLIEHLISPKPLPGCWLNDTFNTFPSKFYGMPRAFMCVGNDTRGMYVIFGDGHFVPINIHPTNATFLRTIVPEEYINPESKPVVAIFLGWGNTVPKQDWNGWLKYGFGISFPLNVGFVIIGILMLIVASRRA</sequence>
<dbReference type="RefSeq" id="WP_088858282.1">
    <property type="nucleotide sequence ID" value="NZ_CP014862.1"/>
</dbReference>
<dbReference type="KEGG" id="tprf:A3L09_07035"/>
<name>A0A2Z2M9L4_THEPR</name>
<dbReference type="AlphaFoldDB" id="A0A2Z2M9L4"/>
<gene>
    <name evidence="2" type="ORF">A3L09_07035</name>
</gene>
<keyword evidence="3" id="KW-1185">Reference proteome</keyword>